<proteinExistence type="predicted"/>
<keyword evidence="1" id="KW-0812">Transmembrane</keyword>
<sequence>MAATKRLASALGSLASLPDDLPLVRYDARMPFSAAARRRFSVWLALLAMWLVVVVPVASQLMAAAHAATPDTASILCSATAAQEPASSSHLHTDRLAACGYCSWLAHQPAMPAPPAAALALVAITVAQADALPAAQHVPVAAFPSGRPRAPPVSSALYA</sequence>
<dbReference type="EMBL" id="JACHBW010000020">
    <property type="protein sequence ID" value="MBB6105814.1"/>
    <property type="molecule type" value="Genomic_DNA"/>
</dbReference>
<protein>
    <recommendedName>
        <fullName evidence="4">DUF2946 domain-containing protein</fullName>
    </recommendedName>
</protein>
<accession>A0A7W9U2G1</accession>
<dbReference type="Proteomes" id="UP000571554">
    <property type="component" value="Unassembled WGS sequence"/>
</dbReference>
<gene>
    <name evidence="2" type="ORF">F4827_005684</name>
</gene>
<dbReference type="AlphaFoldDB" id="A0A7W9U2G1"/>
<evidence type="ECO:0000313" key="2">
    <source>
        <dbReference type="EMBL" id="MBB6105814.1"/>
    </source>
</evidence>
<reference evidence="2 3" key="1">
    <citation type="submission" date="2020-08" db="EMBL/GenBank/DDBJ databases">
        <title>Above-ground endophytic microbial communities from plants in different locations in the United States.</title>
        <authorList>
            <person name="Frank C."/>
        </authorList>
    </citation>
    <scope>NUCLEOTIDE SEQUENCE [LARGE SCALE GENOMIC DNA]</scope>
    <source>
        <strain evidence="2 3">WP4_2_2</strain>
    </source>
</reference>
<organism evidence="2 3">
    <name type="scientific">Paraburkholderia bannensis</name>
    <dbReference type="NCBI Taxonomy" id="765414"/>
    <lineage>
        <taxon>Bacteria</taxon>
        <taxon>Pseudomonadati</taxon>
        <taxon>Pseudomonadota</taxon>
        <taxon>Betaproteobacteria</taxon>
        <taxon>Burkholderiales</taxon>
        <taxon>Burkholderiaceae</taxon>
        <taxon>Paraburkholderia</taxon>
    </lineage>
</organism>
<keyword evidence="1" id="KW-0472">Membrane</keyword>
<evidence type="ECO:0000256" key="1">
    <source>
        <dbReference type="SAM" id="Phobius"/>
    </source>
</evidence>
<name>A0A7W9U2G1_9BURK</name>
<keyword evidence="1" id="KW-1133">Transmembrane helix</keyword>
<keyword evidence="3" id="KW-1185">Reference proteome</keyword>
<dbReference type="InterPro" id="IPR021333">
    <property type="entry name" value="DUF2946"/>
</dbReference>
<evidence type="ECO:0008006" key="4">
    <source>
        <dbReference type="Google" id="ProtNLM"/>
    </source>
</evidence>
<feature type="transmembrane region" description="Helical" evidence="1">
    <location>
        <begin position="42"/>
        <end position="65"/>
    </location>
</feature>
<evidence type="ECO:0000313" key="3">
    <source>
        <dbReference type="Proteomes" id="UP000571554"/>
    </source>
</evidence>
<dbReference type="Pfam" id="PF11162">
    <property type="entry name" value="DUF2946"/>
    <property type="match status" value="1"/>
</dbReference>
<dbReference type="RefSeq" id="WP_311674547.1">
    <property type="nucleotide sequence ID" value="NZ_JACHBW010000020.1"/>
</dbReference>
<comment type="caution">
    <text evidence="2">The sequence shown here is derived from an EMBL/GenBank/DDBJ whole genome shotgun (WGS) entry which is preliminary data.</text>
</comment>